<feature type="compositionally biased region" description="Low complexity" evidence="1">
    <location>
        <begin position="13"/>
        <end position="27"/>
    </location>
</feature>
<feature type="compositionally biased region" description="Basic and acidic residues" evidence="1">
    <location>
        <begin position="78"/>
        <end position="95"/>
    </location>
</feature>
<evidence type="ECO:0000256" key="1">
    <source>
        <dbReference type="SAM" id="MobiDB-lite"/>
    </source>
</evidence>
<feature type="region of interest" description="Disordered" evidence="1">
    <location>
        <begin position="57"/>
        <end position="147"/>
    </location>
</feature>
<feature type="compositionally biased region" description="Polar residues" evidence="1">
    <location>
        <begin position="133"/>
        <end position="147"/>
    </location>
</feature>
<accession>A0ABN8Y3Z7</accession>
<feature type="region of interest" description="Disordered" evidence="1">
    <location>
        <begin position="1"/>
        <end position="34"/>
    </location>
</feature>
<feature type="compositionally biased region" description="Basic residues" evidence="1">
    <location>
        <begin position="108"/>
        <end position="120"/>
    </location>
</feature>
<dbReference type="Proteomes" id="UP001176941">
    <property type="component" value="Chromosome 12"/>
</dbReference>
<keyword evidence="3" id="KW-1185">Reference proteome</keyword>
<sequence length="147" mass="16127">MGNHPLGNPQTKAGGQALRAGQGAASGTRTEHAKEDYSRAVIRLGCEVSKRLWAPGTRLDRAALGVPTHSTRAGPQSRKPEERKQHLLSETEKPHSFRSVLQRPLRAAYHRAHKRRRKGPIHGCRAGPEEGIWSSQTMNGSRALSCN</sequence>
<name>A0ABN8Y3Z7_RANTA</name>
<organism evidence="2 3">
    <name type="scientific">Rangifer tarandus platyrhynchus</name>
    <name type="common">Svalbard reindeer</name>
    <dbReference type="NCBI Taxonomy" id="3082113"/>
    <lineage>
        <taxon>Eukaryota</taxon>
        <taxon>Metazoa</taxon>
        <taxon>Chordata</taxon>
        <taxon>Craniata</taxon>
        <taxon>Vertebrata</taxon>
        <taxon>Euteleostomi</taxon>
        <taxon>Mammalia</taxon>
        <taxon>Eutheria</taxon>
        <taxon>Laurasiatheria</taxon>
        <taxon>Artiodactyla</taxon>
        <taxon>Ruminantia</taxon>
        <taxon>Pecora</taxon>
        <taxon>Cervidae</taxon>
        <taxon>Odocoileinae</taxon>
        <taxon>Rangifer</taxon>
    </lineage>
</organism>
<gene>
    <name evidence="2" type="ORF">MRATA1EN1_LOCUS4113</name>
</gene>
<proteinExistence type="predicted"/>
<evidence type="ECO:0000313" key="2">
    <source>
        <dbReference type="EMBL" id="CAI9155151.1"/>
    </source>
</evidence>
<evidence type="ECO:0000313" key="3">
    <source>
        <dbReference type="Proteomes" id="UP001176941"/>
    </source>
</evidence>
<protein>
    <submittedName>
        <fullName evidence="2">Uncharacterized protein</fullName>
    </submittedName>
</protein>
<reference evidence="2" key="1">
    <citation type="submission" date="2023-04" db="EMBL/GenBank/DDBJ databases">
        <authorList>
            <consortium name="ELIXIR-Norway"/>
        </authorList>
    </citation>
    <scope>NUCLEOTIDE SEQUENCE [LARGE SCALE GENOMIC DNA]</scope>
</reference>
<dbReference type="EMBL" id="OX459948">
    <property type="protein sequence ID" value="CAI9155151.1"/>
    <property type="molecule type" value="Genomic_DNA"/>
</dbReference>